<evidence type="ECO:0000313" key="4">
    <source>
        <dbReference type="Proteomes" id="UP000039865"/>
    </source>
</evidence>
<dbReference type="EMBL" id="CCKQ01019720">
    <property type="protein sequence ID" value="CDW91753.1"/>
    <property type="molecule type" value="Genomic_DNA"/>
</dbReference>
<evidence type="ECO:0000313" key="3">
    <source>
        <dbReference type="EMBL" id="CDW91753.1"/>
    </source>
</evidence>
<feature type="region of interest" description="Disordered" evidence="2">
    <location>
        <begin position="257"/>
        <end position="281"/>
    </location>
</feature>
<dbReference type="Proteomes" id="UP000039865">
    <property type="component" value="Unassembled WGS sequence"/>
</dbReference>
<dbReference type="AlphaFoldDB" id="A0A078BDU8"/>
<name>A0A078BDU8_STYLE</name>
<keyword evidence="1" id="KW-0175">Coiled coil</keyword>
<dbReference type="OMA" id="YRIFKHT"/>
<sequence length="483" mass="56727">MGKVANVRIRQFVIENEDKNAIATQNLYAKLIMRYDQDLLSNPHMQVKIIISELRMLKNKASQLKNLLNARRYDVPRVFSYLQKGYQVNFNTKFESITALLINISTVLLQEFAKDPSGIGIPEISYVTEDISQIEDETQAFLEDLDVYILVLKYFSVATDVYIILSCDFERDLPTLSQITNMVRQMAKARYLCSEVMSIYKELSNCYDKKIERIQVLQDQVENKDSLRMTYHQLSTRVDHHVRVYLSPAQKEEIERKKIDSQNRTPVQQKSNPNSKSPKNLRKAIESMKKKKELDTRRENFLQIQIEKNKQRKNSLLKRLQEEMGRFKLDIEEAFGQDRKLCKKNITQRTKYLIEKFQSKKQKKDKDFYTKILRSARDQAQAVRLDYEIDEDKKKNNAIAEESKYYEALHKLKFDANSNSMLNCNNQALNKMKYNIMHGNKGIEKAMSTASKICRSNLLKVGLQYLQDDIDKQKKEISKKKML</sequence>
<keyword evidence="4" id="KW-1185">Reference proteome</keyword>
<gene>
    <name evidence="3" type="primary">Contig4495.g4798</name>
    <name evidence="3" type="ORF">STYLEM_20913</name>
</gene>
<reference evidence="3 4" key="1">
    <citation type="submission" date="2014-06" db="EMBL/GenBank/DDBJ databases">
        <authorList>
            <person name="Swart Estienne"/>
        </authorList>
    </citation>
    <scope>NUCLEOTIDE SEQUENCE [LARGE SCALE GENOMIC DNA]</scope>
    <source>
        <strain evidence="3 4">130c</strain>
    </source>
</reference>
<dbReference type="OrthoDB" id="292332at2759"/>
<dbReference type="InParanoid" id="A0A078BDU8"/>
<accession>A0A078BDU8</accession>
<feature type="coiled-coil region" evidence="1">
    <location>
        <begin position="303"/>
        <end position="337"/>
    </location>
</feature>
<evidence type="ECO:0000256" key="2">
    <source>
        <dbReference type="SAM" id="MobiDB-lite"/>
    </source>
</evidence>
<evidence type="ECO:0000256" key="1">
    <source>
        <dbReference type="SAM" id="Coils"/>
    </source>
</evidence>
<proteinExistence type="predicted"/>
<protein>
    <submittedName>
        <fullName evidence="3">Uncharacterized protein</fullName>
    </submittedName>
</protein>
<organism evidence="3 4">
    <name type="scientific">Stylonychia lemnae</name>
    <name type="common">Ciliate</name>
    <dbReference type="NCBI Taxonomy" id="5949"/>
    <lineage>
        <taxon>Eukaryota</taxon>
        <taxon>Sar</taxon>
        <taxon>Alveolata</taxon>
        <taxon>Ciliophora</taxon>
        <taxon>Intramacronucleata</taxon>
        <taxon>Spirotrichea</taxon>
        <taxon>Stichotrichia</taxon>
        <taxon>Sporadotrichida</taxon>
        <taxon>Oxytrichidae</taxon>
        <taxon>Stylonychinae</taxon>
        <taxon>Stylonychia</taxon>
    </lineage>
</organism>
<feature type="compositionally biased region" description="Polar residues" evidence="2">
    <location>
        <begin position="262"/>
        <end position="278"/>
    </location>
</feature>